<dbReference type="Gene3D" id="3.30.565.10">
    <property type="entry name" value="Histidine kinase-like ATPase, C-terminal domain"/>
    <property type="match status" value="1"/>
</dbReference>
<feature type="transmembrane region" description="Helical" evidence="10">
    <location>
        <begin position="259"/>
        <end position="281"/>
    </location>
</feature>
<feature type="transmembrane region" description="Helical" evidence="10">
    <location>
        <begin position="130"/>
        <end position="148"/>
    </location>
</feature>
<feature type="domain" description="Histidine kinase" evidence="11">
    <location>
        <begin position="511"/>
        <end position="716"/>
    </location>
</feature>
<dbReference type="Proteomes" id="UP000532440">
    <property type="component" value="Unassembled WGS sequence"/>
</dbReference>
<dbReference type="CDD" id="cd00082">
    <property type="entry name" value="HisKA"/>
    <property type="match status" value="1"/>
</dbReference>
<evidence type="ECO:0000256" key="2">
    <source>
        <dbReference type="ARBA" id="ARBA00012438"/>
    </source>
</evidence>
<keyword evidence="4" id="KW-0808">Transferase</keyword>
<evidence type="ECO:0000256" key="1">
    <source>
        <dbReference type="ARBA" id="ARBA00000085"/>
    </source>
</evidence>
<dbReference type="Pfam" id="PF02518">
    <property type="entry name" value="HATPase_c"/>
    <property type="match status" value="1"/>
</dbReference>
<evidence type="ECO:0000259" key="11">
    <source>
        <dbReference type="PROSITE" id="PS50109"/>
    </source>
</evidence>
<evidence type="ECO:0000256" key="5">
    <source>
        <dbReference type="ARBA" id="ARBA00022741"/>
    </source>
</evidence>
<protein>
    <recommendedName>
        <fullName evidence="2">histidine kinase</fullName>
        <ecNumber evidence="2">2.7.13.3</ecNumber>
    </recommendedName>
</protein>
<dbReference type="InterPro" id="IPR005467">
    <property type="entry name" value="His_kinase_dom"/>
</dbReference>
<dbReference type="SMART" id="SM00387">
    <property type="entry name" value="HATPase_c"/>
    <property type="match status" value="1"/>
</dbReference>
<proteinExistence type="predicted"/>
<comment type="catalytic activity">
    <reaction evidence="1">
        <text>ATP + protein L-histidine = ADP + protein N-phospho-L-histidine.</text>
        <dbReference type="EC" id="2.7.13.3"/>
    </reaction>
</comment>
<dbReference type="GO" id="GO:0005524">
    <property type="term" value="F:ATP binding"/>
    <property type="evidence" value="ECO:0007669"/>
    <property type="project" value="UniProtKB-KW"/>
</dbReference>
<dbReference type="SUPFAM" id="SSF55874">
    <property type="entry name" value="ATPase domain of HSP90 chaperone/DNA topoisomerase II/histidine kinase"/>
    <property type="match status" value="1"/>
</dbReference>
<evidence type="ECO:0000256" key="4">
    <source>
        <dbReference type="ARBA" id="ARBA00022679"/>
    </source>
</evidence>
<feature type="transmembrane region" description="Helical" evidence="10">
    <location>
        <begin position="105"/>
        <end position="124"/>
    </location>
</feature>
<dbReference type="PANTHER" id="PTHR43065">
    <property type="entry name" value="SENSOR HISTIDINE KINASE"/>
    <property type="match status" value="1"/>
</dbReference>
<dbReference type="InterPro" id="IPR004358">
    <property type="entry name" value="Sig_transdc_His_kin-like_C"/>
</dbReference>
<feature type="transmembrane region" description="Helical" evidence="10">
    <location>
        <begin position="189"/>
        <end position="210"/>
    </location>
</feature>
<keyword evidence="10" id="KW-0472">Membrane</keyword>
<evidence type="ECO:0000256" key="9">
    <source>
        <dbReference type="SAM" id="MobiDB-lite"/>
    </source>
</evidence>
<dbReference type="PRINTS" id="PR00344">
    <property type="entry name" value="BCTRLSENSOR"/>
</dbReference>
<dbReference type="NCBIfam" id="TIGR02916">
    <property type="entry name" value="PEP_his_kin"/>
    <property type="match status" value="1"/>
</dbReference>
<evidence type="ECO:0000256" key="3">
    <source>
        <dbReference type="ARBA" id="ARBA00022553"/>
    </source>
</evidence>
<keyword evidence="13" id="KW-1185">Reference proteome</keyword>
<keyword evidence="8" id="KW-0902">Two-component regulatory system</keyword>
<accession>A0A7W8HF01</accession>
<organism evidence="12 13">
    <name type="scientific">Quisquiliibacterium transsilvanicum</name>
    <dbReference type="NCBI Taxonomy" id="1549638"/>
    <lineage>
        <taxon>Bacteria</taxon>
        <taxon>Pseudomonadati</taxon>
        <taxon>Pseudomonadota</taxon>
        <taxon>Betaproteobacteria</taxon>
        <taxon>Burkholderiales</taxon>
        <taxon>Burkholderiaceae</taxon>
        <taxon>Quisquiliibacterium</taxon>
    </lineage>
</organism>
<keyword evidence="10" id="KW-0812">Transmembrane</keyword>
<dbReference type="GO" id="GO:0000155">
    <property type="term" value="F:phosphorelay sensor kinase activity"/>
    <property type="evidence" value="ECO:0007669"/>
    <property type="project" value="InterPro"/>
</dbReference>
<evidence type="ECO:0000256" key="7">
    <source>
        <dbReference type="ARBA" id="ARBA00022840"/>
    </source>
</evidence>
<feature type="region of interest" description="Disordered" evidence="9">
    <location>
        <begin position="316"/>
        <end position="349"/>
    </location>
</feature>
<feature type="transmembrane region" description="Helical" evidence="10">
    <location>
        <begin position="157"/>
        <end position="177"/>
    </location>
</feature>
<sequence length="721" mass="77975">MLIPLALPGFALAAIAYLGFALLLGIKGAPSGTGRLFLVAVSVEAMWATTVAAAMAGLPVPVLLVSLAEAARLFFWILFLLSLLRAMGAGDASAPDSAQRAASGGMVAAATIAAGAVAVELFAFGERPAFIVHVIGAVFALVCLEQVYRNTGPDGRWALKFLAIGLLALFGFDLFMYSEALLFSRMNPALWSVRGYANALLVPLLGIAAARNDQWKTGITVSRQVVFHSATLFAAGLFLMLMAVGGYLLRWFGGDWGEAAQALFVFITVVALMVALFSGSLRARLRVLLAKHFFRYRYDYRAEWLRLTELLSEAPAGSVPGQTSRSAPQPPAASPQGRPGRNAETPPPQGSELLEIRALQGLARLVESPGAALWLSGDDGAYVCNARWVFHAETPVVPGADPLAAFLRSTQWVVSLPEWREHPQRYDGLALPAQIASEQQNWLIVPLMLHDQLLGFALLAKPLVPVTVDWEVRDALKAAARQVASYLAVRRAVESLVQARQFDSFNRMSAFVVHDLKNLVAQLTLLMANAARHRDNPEFQQDMLDTVENVLGRMQGLLMQLRAGARPIEPPGPVPLVAALEVALRSRRGSGPEPTLEVAPELQHAAVLAHRDRLERVIGHLVQNAAEATPPDGRISMRVQREGSNARIEVEDTGKGMSERFIREQLFKPFESTKDHGMGIGAFESRDYVRELGGSLEVESSEGAGSLFRIRLPLALATANG</sequence>
<keyword evidence="3" id="KW-0597">Phosphoprotein</keyword>
<evidence type="ECO:0000256" key="8">
    <source>
        <dbReference type="ARBA" id="ARBA00023012"/>
    </source>
</evidence>
<feature type="transmembrane region" description="Helical" evidence="10">
    <location>
        <begin position="62"/>
        <end position="84"/>
    </location>
</feature>
<dbReference type="EMBL" id="JACHGB010000001">
    <property type="protein sequence ID" value="MBB5270068.1"/>
    <property type="molecule type" value="Genomic_DNA"/>
</dbReference>
<feature type="transmembrane region" description="Helical" evidence="10">
    <location>
        <begin position="231"/>
        <end position="253"/>
    </location>
</feature>
<name>A0A7W8HF01_9BURK</name>
<comment type="caution">
    <text evidence="12">The sequence shown here is derived from an EMBL/GenBank/DDBJ whole genome shotgun (WGS) entry which is preliminary data.</text>
</comment>
<dbReference type="InterPro" id="IPR003661">
    <property type="entry name" value="HisK_dim/P_dom"/>
</dbReference>
<keyword evidence="5" id="KW-0547">Nucleotide-binding</keyword>
<dbReference type="EC" id="2.7.13.3" evidence="2"/>
<evidence type="ECO:0000313" key="13">
    <source>
        <dbReference type="Proteomes" id="UP000532440"/>
    </source>
</evidence>
<evidence type="ECO:0000256" key="6">
    <source>
        <dbReference type="ARBA" id="ARBA00022777"/>
    </source>
</evidence>
<gene>
    <name evidence="12" type="ORF">HNQ70_000052</name>
</gene>
<dbReference type="InterPro" id="IPR014265">
    <property type="entry name" value="XrtA/PrsK"/>
</dbReference>
<evidence type="ECO:0000256" key="10">
    <source>
        <dbReference type="SAM" id="Phobius"/>
    </source>
</evidence>
<dbReference type="SUPFAM" id="SSF55781">
    <property type="entry name" value="GAF domain-like"/>
    <property type="match status" value="1"/>
</dbReference>
<evidence type="ECO:0000313" key="12">
    <source>
        <dbReference type="EMBL" id="MBB5270068.1"/>
    </source>
</evidence>
<dbReference type="InterPro" id="IPR003594">
    <property type="entry name" value="HATPase_dom"/>
</dbReference>
<keyword evidence="7" id="KW-0067">ATP-binding</keyword>
<dbReference type="AlphaFoldDB" id="A0A7W8HF01"/>
<keyword evidence="6 12" id="KW-0418">Kinase</keyword>
<keyword evidence="10" id="KW-1133">Transmembrane helix</keyword>
<dbReference type="RefSeq" id="WP_183963169.1">
    <property type="nucleotide sequence ID" value="NZ_BAABEW010000003.1"/>
</dbReference>
<reference evidence="12 13" key="1">
    <citation type="submission" date="2020-08" db="EMBL/GenBank/DDBJ databases">
        <title>Genomic Encyclopedia of Type Strains, Phase IV (KMG-IV): sequencing the most valuable type-strain genomes for metagenomic binning, comparative biology and taxonomic classification.</title>
        <authorList>
            <person name="Goeker M."/>
        </authorList>
    </citation>
    <scope>NUCLEOTIDE SEQUENCE [LARGE SCALE GENOMIC DNA]</scope>
    <source>
        <strain evidence="12 13">DSM 29781</strain>
    </source>
</reference>
<dbReference type="InterPro" id="IPR036890">
    <property type="entry name" value="HATPase_C_sf"/>
</dbReference>
<dbReference type="PROSITE" id="PS50109">
    <property type="entry name" value="HIS_KIN"/>
    <property type="match status" value="1"/>
</dbReference>
<feature type="transmembrane region" description="Helical" evidence="10">
    <location>
        <begin position="6"/>
        <end position="24"/>
    </location>
</feature>
<dbReference type="PANTHER" id="PTHR43065:SF46">
    <property type="entry name" value="C4-DICARBOXYLATE TRANSPORT SENSOR PROTEIN DCTB"/>
    <property type="match status" value="1"/>
</dbReference>